<evidence type="ECO:0000313" key="12">
    <source>
        <dbReference type="EMBL" id="MBB6259633.1"/>
    </source>
</evidence>
<dbReference type="GO" id="GO:0016020">
    <property type="term" value="C:membrane"/>
    <property type="evidence" value="ECO:0007669"/>
    <property type="project" value="GOC"/>
</dbReference>
<dbReference type="GO" id="GO:0008915">
    <property type="term" value="F:lipid-A-disaccharide synthase activity"/>
    <property type="evidence" value="ECO:0007669"/>
    <property type="project" value="UniProtKB-UniRule"/>
</dbReference>
<reference evidence="12 13" key="1">
    <citation type="submission" date="2020-08" db="EMBL/GenBank/DDBJ databases">
        <title>Genomic Encyclopedia of Type Strains, Phase IV (KMG-IV): sequencing the most valuable type-strain genomes for metagenomic binning, comparative biology and taxonomic classification.</title>
        <authorList>
            <person name="Goeker M."/>
        </authorList>
    </citation>
    <scope>NUCLEOTIDE SEQUENCE [LARGE SCALE GENOMIC DNA]</scope>
    <source>
        <strain evidence="12 13">DSM 22336</strain>
    </source>
</reference>
<dbReference type="Proteomes" id="UP000555393">
    <property type="component" value="Unassembled WGS sequence"/>
</dbReference>
<dbReference type="SUPFAM" id="SSF53756">
    <property type="entry name" value="UDP-Glycosyltransferase/glycogen phosphorylase"/>
    <property type="match status" value="1"/>
</dbReference>
<dbReference type="PANTHER" id="PTHR30372:SF4">
    <property type="entry name" value="LIPID-A-DISACCHARIDE SYNTHASE, MITOCHONDRIAL-RELATED"/>
    <property type="match status" value="1"/>
</dbReference>
<comment type="caution">
    <text evidence="12">The sequence shown here is derived from an EMBL/GenBank/DDBJ whole genome shotgun (WGS) entry which is preliminary data.</text>
</comment>
<evidence type="ECO:0000256" key="11">
    <source>
        <dbReference type="NCBIfam" id="TIGR00215"/>
    </source>
</evidence>
<dbReference type="GO" id="GO:0005543">
    <property type="term" value="F:phospholipid binding"/>
    <property type="evidence" value="ECO:0007669"/>
    <property type="project" value="TreeGrafter"/>
</dbReference>
<dbReference type="AlphaFoldDB" id="A0A841LNR8"/>
<dbReference type="RefSeq" id="WP_184218543.1">
    <property type="nucleotide sequence ID" value="NZ_JACIIU010000001.1"/>
</dbReference>
<evidence type="ECO:0000256" key="5">
    <source>
        <dbReference type="ARBA" id="ARBA00022516"/>
    </source>
</evidence>
<organism evidence="12 13">
    <name type="scientific">Paenochrobactrum gallinarii</name>
    <dbReference type="NCBI Taxonomy" id="643673"/>
    <lineage>
        <taxon>Bacteria</taxon>
        <taxon>Pseudomonadati</taxon>
        <taxon>Pseudomonadota</taxon>
        <taxon>Alphaproteobacteria</taxon>
        <taxon>Hyphomicrobiales</taxon>
        <taxon>Brucellaceae</taxon>
        <taxon>Paenochrobactrum</taxon>
    </lineage>
</organism>
<keyword evidence="7 12" id="KW-0328">Glycosyltransferase</keyword>
<comment type="catalytic activity">
    <reaction evidence="10">
        <text>a lipid X + a UDP-2-N,3-O-bis[(3R)-3-hydroxyacyl]-alpha-D-glucosamine = a lipid A disaccharide + UDP + H(+)</text>
        <dbReference type="Rhea" id="RHEA:67828"/>
        <dbReference type="ChEBI" id="CHEBI:15378"/>
        <dbReference type="ChEBI" id="CHEBI:58223"/>
        <dbReference type="ChEBI" id="CHEBI:137748"/>
        <dbReference type="ChEBI" id="CHEBI:176338"/>
        <dbReference type="ChEBI" id="CHEBI:176343"/>
        <dbReference type="EC" id="2.4.1.182"/>
    </reaction>
</comment>
<gene>
    <name evidence="12" type="ORF">FHS77_000141</name>
</gene>
<evidence type="ECO:0000256" key="8">
    <source>
        <dbReference type="ARBA" id="ARBA00022679"/>
    </source>
</evidence>
<evidence type="ECO:0000256" key="10">
    <source>
        <dbReference type="ARBA" id="ARBA00048975"/>
    </source>
</evidence>
<name>A0A841LNR8_9HYPH</name>
<accession>A0A841LNR8</accession>
<dbReference type="EC" id="2.4.1.182" evidence="3 11"/>
<evidence type="ECO:0000256" key="3">
    <source>
        <dbReference type="ARBA" id="ARBA00012687"/>
    </source>
</evidence>
<dbReference type="Pfam" id="PF02684">
    <property type="entry name" value="LpxB"/>
    <property type="match status" value="1"/>
</dbReference>
<comment type="similarity">
    <text evidence="2">Belongs to the LpxB family.</text>
</comment>
<keyword evidence="13" id="KW-1185">Reference proteome</keyword>
<evidence type="ECO:0000256" key="6">
    <source>
        <dbReference type="ARBA" id="ARBA00022556"/>
    </source>
</evidence>
<evidence type="ECO:0000256" key="1">
    <source>
        <dbReference type="ARBA" id="ARBA00002056"/>
    </source>
</evidence>
<dbReference type="InterPro" id="IPR003835">
    <property type="entry name" value="Glyco_trans_19"/>
</dbReference>
<evidence type="ECO:0000256" key="9">
    <source>
        <dbReference type="ARBA" id="ARBA00023098"/>
    </source>
</evidence>
<keyword evidence="6" id="KW-0441">Lipid A biosynthesis</keyword>
<dbReference type="EMBL" id="JACIIU010000001">
    <property type="protein sequence ID" value="MBB6259633.1"/>
    <property type="molecule type" value="Genomic_DNA"/>
</dbReference>
<proteinExistence type="inferred from homology"/>
<dbReference type="PANTHER" id="PTHR30372">
    <property type="entry name" value="LIPID-A-DISACCHARIDE SYNTHASE"/>
    <property type="match status" value="1"/>
</dbReference>
<evidence type="ECO:0000256" key="2">
    <source>
        <dbReference type="ARBA" id="ARBA00007868"/>
    </source>
</evidence>
<comment type="function">
    <text evidence="1">Condensation of UDP-2,3-diacylglucosamine and 2,3-diacylglucosamine-1-phosphate to form lipid A disaccharide, a precursor of lipid A, a phosphorylated glycolipid that anchors the lipopolysaccharide to the outer membrane of the cell.</text>
</comment>
<dbReference type="GO" id="GO:0009245">
    <property type="term" value="P:lipid A biosynthetic process"/>
    <property type="evidence" value="ECO:0007669"/>
    <property type="project" value="UniProtKB-UniRule"/>
</dbReference>
<keyword evidence="8 12" id="KW-0808">Transferase</keyword>
<dbReference type="NCBIfam" id="TIGR00215">
    <property type="entry name" value="lpxB"/>
    <property type="match status" value="1"/>
</dbReference>
<protein>
    <recommendedName>
        <fullName evidence="4 11">Lipid-A-disaccharide synthase</fullName>
        <ecNumber evidence="3 11">2.4.1.182</ecNumber>
    </recommendedName>
</protein>
<evidence type="ECO:0000313" key="13">
    <source>
        <dbReference type="Proteomes" id="UP000555393"/>
    </source>
</evidence>
<evidence type="ECO:0000256" key="4">
    <source>
        <dbReference type="ARBA" id="ARBA00020902"/>
    </source>
</evidence>
<keyword evidence="9" id="KW-0443">Lipid metabolism</keyword>
<evidence type="ECO:0000256" key="7">
    <source>
        <dbReference type="ARBA" id="ARBA00022676"/>
    </source>
</evidence>
<sequence>MSKPVITRPQSQLAPLKIAIVAGEESGDLLGADLIDALRLQTDRLVEIVGVGGAHLQERGLKTLFNPHEISLMGLGAVLKNLPKLIMRIHQTAKAIVAEKPDCLVIIDSPDFTHRVAKKVRLADPSIPIVKYIAPTVWAWRPRRAKEMRDYIDHVLTILPFEVDVLKKLHGPEATYVGHRLAGLQTILSARAKQKKRVVFKDPTAPRQVLILPGSRRSEIQGLMPVFGEALKELALRFESIEAVLPTLPHLEEMVRELSKTWPVKPKIVVGDEAKYLAFSESDAALAASGTVSLELALAQVPTVLAYKTDWFARQFLLPRITIWSAALPNIITDEPILPEYFDYYMRPGALARQLQRLLIEGPAREAQIKGFEEVAELMATDQPSGELAASVVLKLANARQPADKK</sequence>
<keyword evidence="5" id="KW-0444">Lipid biosynthesis</keyword>